<comment type="caution">
    <text evidence="1">The sequence shown here is derived from an EMBL/GenBank/DDBJ whole genome shotgun (WGS) entry which is preliminary data.</text>
</comment>
<proteinExistence type="predicted"/>
<gene>
    <name evidence="1" type="ORF">SLEP1_g43428</name>
</gene>
<sequence>MMCCGRDLPRRLGGSVAGRRRARLGGGCPLLLLVNNRGGCWDFGRLGALDLAQNNLLSFPVCVAYIYLPEIRNPLTLADMGIGLWVWA</sequence>
<keyword evidence="2" id="KW-1185">Reference proteome</keyword>
<dbReference type="AlphaFoldDB" id="A0AAV5LDC0"/>
<protein>
    <submittedName>
        <fullName evidence="1">Uncharacterized protein</fullName>
    </submittedName>
</protein>
<reference evidence="1 2" key="1">
    <citation type="journal article" date="2021" name="Commun. Biol.">
        <title>The genome of Shorea leprosula (Dipterocarpaceae) highlights the ecological relevance of drought in aseasonal tropical rainforests.</title>
        <authorList>
            <person name="Ng K.K.S."/>
            <person name="Kobayashi M.J."/>
            <person name="Fawcett J.A."/>
            <person name="Hatakeyama M."/>
            <person name="Paape T."/>
            <person name="Ng C.H."/>
            <person name="Ang C.C."/>
            <person name="Tnah L.H."/>
            <person name="Lee C.T."/>
            <person name="Nishiyama T."/>
            <person name="Sese J."/>
            <person name="O'Brien M.J."/>
            <person name="Copetti D."/>
            <person name="Mohd Noor M.I."/>
            <person name="Ong R.C."/>
            <person name="Putra M."/>
            <person name="Sireger I.Z."/>
            <person name="Indrioko S."/>
            <person name="Kosugi Y."/>
            <person name="Izuno A."/>
            <person name="Isagi Y."/>
            <person name="Lee S.L."/>
            <person name="Shimizu K.K."/>
        </authorList>
    </citation>
    <scope>NUCLEOTIDE SEQUENCE [LARGE SCALE GENOMIC DNA]</scope>
    <source>
        <strain evidence="1">214</strain>
    </source>
</reference>
<evidence type="ECO:0000313" key="1">
    <source>
        <dbReference type="EMBL" id="GKV35114.1"/>
    </source>
</evidence>
<organism evidence="1 2">
    <name type="scientific">Rubroshorea leprosula</name>
    <dbReference type="NCBI Taxonomy" id="152421"/>
    <lineage>
        <taxon>Eukaryota</taxon>
        <taxon>Viridiplantae</taxon>
        <taxon>Streptophyta</taxon>
        <taxon>Embryophyta</taxon>
        <taxon>Tracheophyta</taxon>
        <taxon>Spermatophyta</taxon>
        <taxon>Magnoliopsida</taxon>
        <taxon>eudicotyledons</taxon>
        <taxon>Gunneridae</taxon>
        <taxon>Pentapetalae</taxon>
        <taxon>rosids</taxon>
        <taxon>malvids</taxon>
        <taxon>Malvales</taxon>
        <taxon>Dipterocarpaceae</taxon>
        <taxon>Rubroshorea</taxon>
    </lineage>
</organism>
<dbReference type="EMBL" id="BPVZ01000109">
    <property type="protein sequence ID" value="GKV35114.1"/>
    <property type="molecule type" value="Genomic_DNA"/>
</dbReference>
<name>A0AAV5LDC0_9ROSI</name>
<dbReference type="Proteomes" id="UP001054252">
    <property type="component" value="Unassembled WGS sequence"/>
</dbReference>
<evidence type="ECO:0000313" key="2">
    <source>
        <dbReference type="Proteomes" id="UP001054252"/>
    </source>
</evidence>
<accession>A0AAV5LDC0</accession>